<protein>
    <submittedName>
        <fullName evidence="1">Uncharacterized protein</fullName>
    </submittedName>
</protein>
<dbReference type="InterPro" id="IPR004792">
    <property type="entry name" value="BaiN-like"/>
</dbReference>
<dbReference type="OrthoDB" id="9930022at2759"/>
<dbReference type="Gene3D" id="3.50.50.60">
    <property type="entry name" value="FAD/NAD(P)-binding domain"/>
    <property type="match status" value="1"/>
</dbReference>
<dbReference type="Proteomes" id="UP000626092">
    <property type="component" value="Unassembled WGS sequence"/>
</dbReference>
<dbReference type="PANTHER" id="PTHR42887:SF2">
    <property type="entry name" value="OS12G0638800 PROTEIN"/>
    <property type="match status" value="1"/>
</dbReference>
<comment type="caution">
    <text evidence="1">The sequence shown here is derived from an EMBL/GenBank/DDBJ whole genome shotgun (WGS) entry which is preliminary data.</text>
</comment>
<accession>A0A834GH47</accession>
<organism evidence="1 2">
    <name type="scientific">Rhododendron simsii</name>
    <name type="common">Sims's rhododendron</name>
    <dbReference type="NCBI Taxonomy" id="118357"/>
    <lineage>
        <taxon>Eukaryota</taxon>
        <taxon>Viridiplantae</taxon>
        <taxon>Streptophyta</taxon>
        <taxon>Embryophyta</taxon>
        <taxon>Tracheophyta</taxon>
        <taxon>Spermatophyta</taxon>
        <taxon>Magnoliopsida</taxon>
        <taxon>eudicotyledons</taxon>
        <taxon>Gunneridae</taxon>
        <taxon>Pentapetalae</taxon>
        <taxon>asterids</taxon>
        <taxon>Ericales</taxon>
        <taxon>Ericaceae</taxon>
        <taxon>Ericoideae</taxon>
        <taxon>Rhodoreae</taxon>
        <taxon>Rhododendron</taxon>
    </lineage>
</organism>
<sequence>MVERILADHYPRCCMELRGSFFSEHGPNDTMSWFTDHGVELKTEDDGRVFPAVGSKTEGSPTIHQP</sequence>
<reference evidence="1" key="1">
    <citation type="submission" date="2019-11" db="EMBL/GenBank/DDBJ databases">
        <authorList>
            <person name="Liu Y."/>
            <person name="Hou J."/>
            <person name="Li T.-Q."/>
            <person name="Guan C.-H."/>
            <person name="Wu X."/>
            <person name="Wu H.-Z."/>
            <person name="Ling F."/>
            <person name="Zhang R."/>
            <person name="Shi X.-G."/>
            <person name="Ren J.-P."/>
            <person name="Chen E.-F."/>
            <person name="Sun J.-M."/>
        </authorList>
    </citation>
    <scope>NUCLEOTIDE SEQUENCE</scope>
    <source>
        <strain evidence="1">Adult_tree_wgs_1</strain>
        <tissue evidence="1">Leaves</tissue>
    </source>
</reference>
<keyword evidence="2" id="KW-1185">Reference proteome</keyword>
<dbReference type="InterPro" id="IPR036188">
    <property type="entry name" value="FAD/NAD-bd_sf"/>
</dbReference>
<dbReference type="AlphaFoldDB" id="A0A834GH47"/>
<proteinExistence type="predicted"/>
<dbReference type="PANTHER" id="PTHR42887">
    <property type="entry name" value="OS12G0638800 PROTEIN"/>
    <property type="match status" value="1"/>
</dbReference>
<evidence type="ECO:0000313" key="1">
    <source>
        <dbReference type="EMBL" id="KAF7130058.1"/>
    </source>
</evidence>
<evidence type="ECO:0000313" key="2">
    <source>
        <dbReference type="Proteomes" id="UP000626092"/>
    </source>
</evidence>
<gene>
    <name evidence="1" type="ORF">RHSIM_Rhsim10G0031800</name>
</gene>
<name>A0A834GH47_RHOSS</name>
<dbReference type="EMBL" id="WJXA01000010">
    <property type="protein sequence ID" value="KAF7130058.1"/>
    <property type="molecule type" value="Genomic_DNA"/>
</dbReference>